<feature type="domain" description="SF3 helicase" evidence="5">
    <location>
        <begin position="646"/>
        <end position="809"/>
    </location>
</feature>
<organism evidence="6">
    <name type="scientific">viral metagenome</name>
    <dbReference type="NCBI Taxonomy" id="1070528"/>
    <lineage>
        <taxon>unclassified sequences</taxon>
        <taxon>metagenomes</taxon>
        <taxon>organismal metagenomes</taxon>
    </lineage>
</organism>
<dbReference type="InterPro" id="IPR051620">
    <property type="entry name" value="ORF904-like_C"/>
</dbReference>
<dbReference type="GO" id="GO:0016817">
    <property type="term" value="F:hydrolase activity, acting on acid anhydrides"/>
    <property type="evidence" value="ECO:0007669"/>
    <property type="project" value="InterPro"/>
</dbReference>
<evidence type="ECO:0000313" key="6">
    <source>
        <dbReference type="EMBL" id="QHT93054.1"/>
    </source>
</evidence>
<feature type="compositionally biased region" description="Polar residues" evidence="4">
    <location>
        <begin position="1"/>
        <end position="14"/>
    </location>
</feature>
<accession>A0A6C0IIS7</accession>
<dbReference type="SMART" id="SM00885">
    <property type="entry name" value="D5_N"/>
    <property type="match status" value="1"/>
</dbReference>
<dbReference type="InterPro" id="IPR056443">
    <property type="entry name" value="AEP_C962R"/>
</dbReference>
<dbReference type="Pfam" id="PF08706">
    <property type="entry name" value="D5_N"/>
    <property type="match status" value="1"/>
</dbReference>
<dbReference type="PANTHER" id="PTHR35372:SF2">
    <property type="entry name" value="SF3 HELICASE DOMAIN-CONTAINING PROTEIN"/>
    <property type="match status" value="1"/>
</dbReference>
<reference evidence="6" key="1">
    <citation type="journal article" date="2020" name="Nature">
        <title>Giant virus diversity and host interactions through global metagenomics.</title>
        <authorList>
            <person name="Schulz F."/>
            <person name="Roux S."/>
            <person name="Paez-Espino D."/>
            <person name="Jungbluth S."/>
            <person name="Walsh D.A."/>
            <person name="Denef V.J."/>
            <person name="McMahon K.D."/>
            <person name="Konstantinidis K.T."/>
            <person name="Eloe-Fadrosh E.A."/>
            <person name="Kyrpides N.C."/>
            <person name="Woyke T."/>
        </authorList>
    </citation>
    <scope>NUCLEOTIDE SEQUENCE</scope>
    <source>
        <strain evidence="6">GVMAG-M-3300023210-19</strain>
    </source>
</reference>
<protein>
    <recommendedName>
        <fullName evidence="5">SF3 helicase domain-containing protein</fullName>
    </recommendedName>
</protein>
<dbReference type="EMBL" id="MN740199">
    <property type="protein sequence ID" value="QHT93054.1"/>
    <property type="molecule type" value="Genomic_DNA"/>
</dbReference>
<dbReference type="InterPro" id="IPR027417">
    <property type="entry name" value="P-loop_NTPase"/>
</dbReference>
<dbReference type="InterPro" id="IPR014015">
    <property type="entry name" value="Helicase_SF3_DNA-vir"/>
</dbReference>
<name>A0A6C0IIS7_9ZZZZ</name>
<evidence type="ECO:0000256" key="3">
    <source>
        <dbReference type="ARBA" id="ARBA00022840"/>
    </source>
</evidence>
<keyword evidence="1" id="KW-0547">Nucleotide-binding</keyword>
<dbReference type="AlphaFoldDB" id="A0A6C0IIS7"/>
<dbReference type="GO" id="GO:0005524">
    <property type="term" value="F:ATP binding"/>
    <property type="evidence" value="ECO:0007669"/>
    <property type="project" value="UniProtKB-KW"/>
</dbReference>
<evidence type="ECO:0000256" key="2">
    <source>
        <dbReference type="ARBA" id="ARBA00022801"/>
    </source>
</evidence>
<dbReference type="NCBIfam" id="TIGR01613">
    <property type="entry name" value="primase_Cterm"/>
    <property type="match status" value="1"/>
</dbReference>
<evidence type="ECO:0000256" key="4">
    <source>
        <dbReference type="SAM" id="MobiDB-lite"/>
    </source>
</evidence>
<feature type="region of interest" description="Disordered" evidence="4">
    <location>
        <begin position="1"/>
        <end position="39"/>
    </location>
</feature>
<dbReference type="PANTHER" id="PTHR35372">
    <property type="entry name" value="ATP BINDING PROTEIN-RELATED"/>
    <property type="match status" value="1"/>
</dbReference>
<keyword evidence="3" id="KW-0067">ATP-binding</keyword>
<evidence type="ECO:0000256" key="1">
    <source>
        <dbReference type="ARBA" id="ARBA00022741"/>
    </source>
</evidence>
<dbReference type="InterPro" id="IPR014818">
    <property type="entry name" value="Phage/plasmid_primase_P4_C"/>
</dbReference>
<proteinExistence type="predicted"/>
<dbReference type="InterPro" id="IPR006500">
    <property type="entry name" value="Helicase_put_C_phage/plasmid"/>
</dbReference>
<dbReference type="Pfam" id="PF23162">
    <property type="entry name" value="AEP_C962R"/>
    <property type="match status" value="1"/>
</dbReference>
<keyword evidence="2" id="KW-0378">Hydrolase</keyword>
<evidence type="ECO:0000259" key="5">
    <source>
        <dbReference type="PROSITE" id="PS51206"/>
    </source>
</evidence>
<dbReference type="Pfam" id="PF08707">
    <property type="entry name" value="PriCT_2"/>
    <property type="match status" value="1"/>
</dbReference>
<feature type="compositionally biased region" description="Basic and acidic residues" evidence="4">
    <location>
        <begin position="16"/>
        <end position="39"/>
    </location>
</feature>
<dbReference type="PROSITE" id="PS51206">
    <property type="entry name" value="SF3_HELICASE_1"/>
    <property type="match status" value="1"/>
</dbReference>
<sequence length="955" mass="109645">MKSKRTQSVQSMLTQHKVDKQATNDKSETHTNTRIGNKDAKIHGGSYAIPDSEYPEFMNKVKMATTAGQYEYLTEKQLPEGTLAIDMDLHYDYEVEDRQHGKEHIDDLIDVIFSTLNDMYVFNAEQNIIAYVMQKPDVNRVKEKNITKDGVHLLVNIKMDRHAMKYLREQLMAKIPEIWDIPIINTWGGVFDEGVMKGTTNWQLYGSRKPHHGRYSVSYIYDIGYDETDNEFIRDEINDVSAHLEELDWMNLSVRNTNLPTFQLKTSFISTYEKYLPVNKTRTQFSRNNIPVRKSAGYSSLSKDLTSIKSQEELDSLYNEFMDSLTANDHKLISACKMTMILPSEYYGNGSYDKWIRVCWALKNTSLDLLLAWVKFSSQTASFRFPDSIMECIEKWDETAVQSDGGLTLGSICHWAKTSNPTEYKDILNQSIYAKIEQSINYAVQNSNLNNKKNGICGDADFAEVLFAMKGDEYVSAGIKSVLWYRFVNHRYEVCESGTSLRNEIGGTMRSLYNQKAQEYLHESTFQPDDAESKENELAKIKAKVCMNVFAHLGKTTDREHIMIESRHMFYVMDFFDKLDQDPYLMGFNNGVMDFREKVFRPGKPEDYISMSTHINYINLDNNDKQQREIVHEITEFMHQLFPIDEEYEYMFDHLASTLIGNSINQTFTMYTGEGRNGKSVLISLMAKILGDYKVEVPLSLVCGKRVAEGGTSAEKAALKGARYAVFQEPTKGDRINEGKMKELTSGKDPITCRAPYMTNMITFIPQATFAIACNVMMDVDSNDGGTWRRIRVAEFLSYFTEKPVKNDSTKPYQFVVDCEIENKFDRWKEVFMSMLIDRVLKTNGYVKDCDMVMAASNKYRQSQDLFSQFFEERIVIDANKTLTKTELYSEFSVWYSNNASGKTPTARETADNMDKLIKKNIKGKWTGIGLSYGDAVDENTEAMEPVQTGLADLE</sequence>
<dbReference type="InterPro" id="IPR014819">
    <property type="entry name" value="PriCT_2"/>
</dbReference>
<dbReference type="Gene3D" id="3.40.50.300">
    <property type="entry name" value="P-loop containing nucleotide triphosphate hydrolases"/>
    <property type="match status" value="1"/>
</dbReference>